<organism evidence="1 2">
    <name type="scientific">Nocardia cyriacigeorgica</name>
    <dbReference type="NCBI Taxonomy" id="135487"/>
    <lineage>
        <taxon>Bacteria</taxon>
        <taxon>Bacillati</taxon>
        <taxon>Actinomycetota</taxon>
        <taxon>Actinomycetes</taxon>
        <taxon>Mycobacteriales</taxon>
        <taxon>Nocardiaceae</taxon>
        <taxon>Nocardia</taxon>
    </lineage>
</organism>
<proteinExistence type="predicted"/>
<sequence length="175" mass="18672">MDITCPTCRRVDFVQSVPALCSQGVSTDYSTAIYSGTGLAASGLVPVIGTATVERTQTSALAASLAREPETRPTGRLFLIASVLLLMALLMVVPAVDAYRTYQPTEPGAAHSVSTLVGAALVPGIWAIPASLLAGAAVRRSLHNWRVLRVRPRANEIWRAGFYCHRFLINSVCCS</sequence>
<evidence type="ECO:0000313" key="1">
    <source>
        <dbReference type="EMBL" id="VFA96412.1"/>
    </source>
</evidence>
<accession>A0A4U8VT49</accession>
<gene>
    <name evidence="1" type="ORF">NCTC10797_00161</name>
</gene>
<dbReference type="OrthoDB" id="4546454at2"/>
<protein>
    <submittedName>
        <fullName evidence="1">Uncharacterized protein</fullName>
    </submittedName>
</protein>
<evidence type="ECO:0000313" key="2">
    <source>
        <dbReference type="Proteomes" id="UP000290439"/>
    </source>
</evidence>
<dbReference type="EMBL" id="LR215973">
    <property type="protein sequence ID" value="VFA96412.1"/>
    <property type="molecule type" value="Genomic_DNA"/>
</dbReference>
<reference evidence="1 2" key="1">
    <citation type="submission" date="2019-02" db="EMBL/GenBank/DDBJ databases">
        <authorList>
            <consortium name="Pathogen Informatics"/>
        </authorList>
    </citation>
    <scope>NUCLEOTIDE SEQUENCE [LARGE SCALE GENOMIC DNA]</scope>
    <source>
        <strain evidence="1 2">3012STDY6756504</strain>
    </source>
</reference>
<dbReference type="Proteomes" id="UP000290439">
    <property type="component" value="Chromosome"/>
</dbReference>
<name>A0A4U8VT49_9NOCA</name>
<dbReference type="RefSeq" id="WP_130915580.1">
    <property type="nucleotide sequence ID" value="NZ_CAWPGX010000145.1"/>
</dbReference>
<dbReference type="AlphaFoldDB" id="A0A4U8VT49"/>